<reference evidence="9 10" key="1">
    <citation type="submission" date="2021-08" db="EMBL/GenBank/DDBJ databases">
        <title>Comparative Genomics Analysis of the Genus Qipengyuania Reveals Extensive Genetic Diversity and Metabolic Versatility, Including the Description of Fifteen Novel Species.</title>
        <authorList>
            <person name="Liu Y."/>
        </authorList>
    </citation>
    <scope>NUCLEOTIDE SEQUENCE [LARGE SCALE GENOMIC DNA]</scope>
    <source>
        <strain evidence="9 10">GH25</strain>
    </source>
</reference>
<feature type="transmembrane region" description="Helical" evidence="8">
    <location>
        <begin position="282"/>
        <end position="303"/>
    </location>
</feature>
<feature type="transmembrane region" description="Helical" evidence="8">
    <location>
        <begin position="455"/>
        <end position="475"/>
    </location>
</feature>
<feature type="transmembrane region" description="Helical" evidence="8">
    <location>
        <begin position="200"/>
        <end position="221"/>
    </location>
</feature>
<feature type="transmembrane region" description="Helical" evidence="8">
    <location>
        <begin position="323"/>
        <end position="343"/>
    </location>
</feature>
<dbReference type="InterPro" id="IPR052031">
    <property type="entry name" value="Membrane_Transporter-Flippase"/>
</dbReference>
<keyword evidence="2" id="KW-0813">Transport</keyword>
<dbReference type="InterPro" id="IPR002528">
    <property type="entry name" value="MATE_fam"/>
</dbReference>
<comment type="subcellular location">
    <subcellularLocation>
        <location evidence="1">Cell inner membrane</location>
        <topology evidence="1">Multi-pass membrane protein</topology>
    </subcellularLocation>
</comment>
<evidence type="ECO:0000256" key="2">
    <source>
        <dbReference type="ARBA" id="ARBA00022448"/>
    </source>
</evidence>
<keyword evidence="3" id="KW-1003">Cell membrane</keyword>
<comment type="caution">
    <text evidence="9">The sequence shown here is derived from an EMBL/GenBank/DDBJ whole genome shotgun (WGS) entry which is preliminary data.</text>
</comment>
<accession>A0ABS7JEU9</accession>
<evidence type="ECO:0000256" key="8">
    <source>
        <dbReference type="SAM" id="Phobius"/>
    </source>
</evidence>
<dbReference type="EMBL" id="JAIGNQ010000002">
    <property type="protein sequence ID" value="MBX7488551.1"/>
    <property type="molecule type" value="Genomic_DNA"/>
</dbReference>
<evidence type="ECO:0000256" key="5">
    <source>
        <dbReference type="ARBA" id="ARBA00022989"/>
    </source>
</evidence>
<keyword evidence="4 8" id="KW-0812">Transmembrane</keyword>
<evidence type="ECO:0000256" key="3">
    <source>
        <dbReference type="ARBA" id="ARBA00022475"/>
    </source>
</evidence>
<feature type="transmembrane region" description="Helical" evidence="8">
    <location>
        <begin position="363"/>
        <end position="386"/>
    </location>
</feature>
<dbReference type="NCBIfam" id="TIGR00797">
    <property type="entry name" value="matE"/>
    <property type="match status" value="1"/>
</dbReference>
<evidence type="ECO:0000256" key="4">
    <source>
        <dbReference type="ARBA" id="ARBA00022692"/>
    </source>
</evidence>
<evidence type="ECO:0000256" key="7">
    <source>
        <dbReference type="SAM" id="MobiDB-lite"/>
    </source>
</evidence>
<dbReference type="PANTHER" id="PTHR43549:SF3">
    <property type="entry name" value="MULTIDRUG RESISTANCE PROTEIN YPNP-RELATED"/>
    <property type="match status" value="1"/>
</dbReference>
<protein>
    <submittedName>
        <fullName evidence="9">MATE family efflux transporter</fullName>
    </submittedName>
</protein>
<dbReference type="Pfam" id="PF01554">
    <property type="entry name" value="MatE"/>
    <property type="match status" value="2"/>
</dbReference>
<feature type="transmembrane region" description="Helical" evidence="8">
    <location>
        <begin position="424"/>
        <end position="443"/>
    </location>
</feature>
<keyword evidence="6 8" id="KW-0472">Membrane</keyword>
<evidence type="ECO:0000256" key="6">
    <source>
        <dbReference type="ARBA" id="ARBA00023136"/>
    </source>
</evidence>
<gene>
    <name evidence="9" type="ORF">K3177_08485</name>
</gene>
<feature type="transmembrane region" description="Helical" evidence="8">
    <location>
        <begin position="227"/>
        <end position="253"/>
    </location>
</feature>
<proteinExistence type="predicted"/>
<dbReference type="PANTHER" id="PTHR43549">
    <property type="entry name" value="MULTIDRUG RESISTANCE PROTEIN YPNP-RELATED"/>
    <property type="match status" value="1"/>
</dbReference>
<dbReference type="InterPro" id="IPR048279">
    <property type="entry name" value="MdtK-like"/>
</dbReference>
<organism evidence="9 10">
    <name type="scientific">Qipengyuania pacifica</name>
    <dbReference type="NCBI Taxonomy" id="2860199"/>
    <lineage>
        <taxon>Bacteria</taxon>
        <taxon>Pseudomonadati</taxon>
        <taxon>Pseudomonadota</taxon>
        <taxon>Alphaproteobacteria</taxon>
        <taxon>Sphingomonadales</taxon>
        <taxon>Erythrobacteraceae</taxon>
        <taxon>Qipengyuania</taxon>
    </lineage>
</organism>
<evidence type="ECO:0000256" key="1">
    <source>
        <dbReference type="ARBA" id="ARBA00004429"/>
    </source>
</evidence>
<feature type="region of interest" description="Disordered" evidence="7">
    <location>
        <begin position="15"/>
        <end position="41"/>
    </location>
</feature>
<evidence type="ECO:0000313" key="10">
    <source>
        <dbReference type="Proteomes" id="UP000776651"/>
    </source>
</evidence>
<evidence type="ECO:0000313" key="9">
    <source>
        <dbReference type="EMBL" id="MBX7488551.1"/>
    </source>
</evidence>
<dbReference type="PIRSF" id="PIRSF006603">
    <property type="entry name" value="DinF"/>
    <property type="match status" value="1"/>
</dbReference>
<feature type="transmembrane region" description="Helical" evidence="8">
    <location>
        <begin position="168"/>
        <end position="188"/>
    </location>
</feature>
<keyword evidence="5 8" id="KW-1133">Transmembrane helix</keyword>
<name>A0ABS7JEU9_9SPHN</name>
<sequence length="510" mass="53884">MARAALRAPWIPVERPPAHPPVRRHTGHMRPPTPAKPRDLTSGPVLKTLVLFSLPTLASNLLQSLNGSVNSIWVGRLLGEAALAATANANIIMFLTFAAVFGFGMAATVKMGQAFGASDTDQARRTFGTAMGFCLTLALIVAIAGWLASPALLQALGTPEEAYALALSYLRVIFIAIPGSMATMMIAMGLRGSGDARTPFIFMALTVVLDIVLNPLLIAGIGPFPRLGIAGSALSTAIAGYVSLAGLVAYVYWRDLPLRLRGREIGYLIPRRAEMGYILGKGLPMGAQMLLVSSAGIVFIGLVNREGLLAAAAYSASLQLWTYLQMPAMAIGAGASAMAAQAIGAGKLDRLDQISRAGVSTNLVLTGVMTALLLLFDRAALVLFLGPESPAVALARHIQFLASWSFIIFGVTIVLFGTMRAGGVVYAPLIVLGIALFPARLGFYYALVGTLGQDALWLSFPFGSFVGVALAIVAYRRKGWRLKARAISPERAAEEVNTNGEAVGRFKPDM</sequence>
<dbReference type="Proteomes" id="UP000776651">
    <property type="component" value="Unassembled WGS sequence"/>
</dbReference>
<feature type="transmembrane region" description="Helical" evidence="8">
    <location>
        <begin position="398"/>
        <end position="417"/>
    </location>
</feature>
<keyword evidence="10" id="KW-1185">Reference proteome</keyword>
<feature type="transmembrane region" description="Helical" evidence="8">
    <location>
        <begin position="82"/>
        <end position="106"/>
    </location>
</feature>
<feature type="transmembrane region" description="Helical" evidence="8">
    <location>
        <begin position="127"/>
        <end position="148"/>
    </location>
</feature>